<evidence type="ECO:0000313" key="2">
    <source>
        <dbReference type="EMBL" id="WPU93586.1"/>
    </source>
</evidence>
<dbReference type="Gene3D" id="3.20.20.80">
    <property type="entry name" value="Glycosidases"/>
    <property type="match status" value="1"/>
</dbReference>
<evidence type="ECO:0000313" key="3">
    <source>
        <dbReference type="Proteomes" id="UP001324380"/>
    </source>
</evidence>
<keyword evidence="3" id="KW-1185">Reference proteome</keyword>
<gene>
    <name evidence="2" type="ORF">SNE25_30165</name>
</gene>
<accession>A0ABZ0TLA5</accession>
<organism evidence="2 3">
    <name type="scientific">Mucilaginibacter sabulilitoris</name>
    <dbReference type="NCBI Taxonomy" id="1173583"/>
    <lineage>
        <taxon>Bacteria</taxon>
        <taxon>Pseudomonadati</taxon>
        <taxon>Bacteroidota</taxon>
        <taxon>Sphingobacteriia</taxon>
        <taxon>Sphingobacteriales</taxon>
        <taxon>Sphingobacteriaceae</taxon>
        <taxon>Mucilaginibacter</taxon>
    </lineage>
</organism>
<feature type="signal peptide" evidence="1">
    <location>
        <begin position="1"/>
        <end position="19"/>
    </location>
</feature>
<reference evidence="2 3" key="1">
    <citation type="submission" date="2023-11" db="EMBL/GenBank/DDBJ databases">
        <title>Analysis of the Genomes of Mucilaginibacter gossypii cycad 4 and M. sabulilitoris SNA2: microbes with the potential for plant growth promotion.</title>
        <authorList>
            <person name="Hirsch A.M."/>
            <person name="Humm E."/>
            <person name="Rubbi M."/>
            <person name="Del Vecchio G."/>
            <person name="Ha S.M."/>
            <person name="Pellegrini M."/>
            <person name="Gunsalus R.P."/>
        </authorList>
    </citation>
    <scope>NUCLEOTIDE SEQUENCE [LARGE SCALE GENOMIC DNA]</scope>
    <source>
        <strain evidence="2 3">SNA2</strain>
    </source>
</reference>
<sequence length="487" mass="56028">MKKSLIVQVVLCFYFAAGAQPISLCRDNPHYFFYNGKPTVLITSAEHYGAVINSTPEYKKYFDVLQQHHFNLTRIFTGSYLESNYYQDAPDSARKLNWEEEQNTLSVRPGKLIAPWARSNVQGYINSGNKFDLDRWDAQYFLRLRDFCREASSRGIVVEIVLFSANYSPSNWMNSPLNQQNNVNQTEDVPYNQVYLSSYKKLAAYQLTMVSKIVDELNPFDNVYYEICNEPYWLKGIPEVDPSVHEQQVTPEIYKWQHAIAVRITQTEQKLPKKHLIAQNFANTYMKVENMDNVVSILNFHYAYPPKTVTDNLSLNKPISFDETNEGLNTAEKRKEAWAFMMAGGAVYNNLDWSFANDDMTGMGLNTSGRKRIGTDVWDQLEVLQKAMADYSFIKATPLDTTYKISGIDLYGLGIKGKDYMMYCVKSKGGYPKIWNCSLPRGKYLIKWIDPSNGEITQRKIVKSANDSAEITVPTFDKDQVLRIKRL</sequence>
<evidence type="ECO:0008006" key="4">
    <source>
        <dbReference type="Google" id="ProtNLM"/>
    </source>
</evidence>
<protein>
    <recommendedName>
        <fullName evidence="4">Glycoside hydrolase family 5 domain-containing protein</fullName>
    </recommendedName>
</protein>
<name>A0ABZ0TLA5_9SPHI</name>
<dbReference type="Proteomes" id="UP001324380">
    <property type="component" value="Chromosome"/>
</dbReference>
<evidence type="ECO:0000256" key="1">
    <source>
        <dbReference type="SAM" id="SignalP"/>
    </source>
</evidence>
<proteinExistence type="predicted"/>
<dbReference type="InterPro" id="IPR017853">
    <property type="entry name" value="GH"/>
</dbReference>
<dbReference type="RefSeq" id="WP_321562720.1">
    <property type="nucleotide sequence ID" value="NZ_CP139558.1"/>
</dbReference>
<dbReference type="SUPFAM" id="SSF51445">
    <property type="entry name" value="(Trans)glycosidases"/>
    <property type="match status" value="1"/>
</dbReference>
<feature type="chain" id="PRO_5045506045" description="Glycoside hydrolase family 5 domain-containing protein" evidence="1">
    <location>
        <begin position="20"/>
        <end position="487"/>
    </location>
</feature>
<dbReference type="EMBL" id="CP139558">
    <property type="protein sequence ID" value="WPU93586.1"/>
    <property type="molecule type" value="Genomic_DNA"/>
</dbReference>
<keyword evidence="1" id="KW-0732">Signal</keyword>